<accession>E9HME5</accession>
<dbReference type="EMBL" id="GL732686">
    <property type="protein sequence ID" value="EFX67089.1"/>
    <property type="molecule type" value="Genomic_DNA"/>
</dbReference>
<dbReference type="InParanoid" id="E9HME5"/>
<dbReference type="Proteomes" id="UP000000305">
    <property type="component" value="Unassembled WGS sequence"/>
</dbReference>
<name>E9HME5_DAPPU</name>
<sequence length="77" mass="8818">MFEDVWFAWGAETVEVGAETIEIGAETEVWFAWGAENDEIEVPKKSAETGGHRKWVYMHQIAYKIQTRTTRKKAVDG</sequence>
<evidence type="ECO:0000313" key="1">
    <source>
        <dbReference type="EMBL" id="EFX67089.1"/>
    </source>
</evidence>
<dbReference type="KEGG" id="dpx:DAPPUDRAFT_262124"/>
<keyword evidence="2" id="KW-1185">Reference proteome</keyword>
<dbReference type="AlphaFoldDB" id="E9HME5"/>
<gene>
    <name evidence="1" type="ORF">DAPPUDRAFT_262124</name>
</gene>
<evidence type="ECO:0000313" key="2">
    <source>
        <dbReference type="Proteomes" id="UP000000305"/>
    </source>
</evidence>
<proteinExistence type="predicted"/>
<protein>
    <submittedName>
        <fullName evidence="1">Uncharacterized protein</fullName>
    </submittedName>
</protein>
<organism evidence="1 2">
    <name type="scientific">Daphnia pulex</name>
    <name type="common">Water flea</name>
    <dbReference type="NCBI Taxonomy" id="6669"/>
    <lineage>
        <taxon>Eukaryota</taxon>
        <taxon>Metazoa</taxon>
        <taxon>Ecdysozoa</taxon>
        <taxon>Arthropoda</taxon>
        <taxon>Crustacea</taxon>
        <taxon>Branchiopoda</taxon>
        <taxon>Diplostraca</taxon>
        <taxon>Cladocera</taxon>
        <taxon>Anomopoda</taxon>
        <taxon>Daphniidae</taxon>
        <taxon>Daphnia</taxon>
    </lineage>
</organism>
<dbReference type="HOGENOM" id="CLU_2640606_0_0_1"/>
<reference evidence="1 2" key="1">
    <citation type="journal article" date="2011" name="Science">
        <title>The ecoresponsive genome of Daphnia pulex.</title>
        <authorList>
            <person name="Colbourne J.K."/>
            <person name="Pfrender M.E."/>
            <person name="Gilbert D."/>
            <person name="Thomas W.K."/>
            <person name="Tucker A."/>
            <person name="Oakley T.H."/>
            <person name="Tokishita S."/>
            <person name="Aerts A."/>
            <person name="Arnold G.J."/>
            <person name="Basu M.K."/>
            <person name="Bauer D.J."/>
            <person name="Caceres C.E."/>
            <person name="Carmel L."/>
            <person name="Casola C."/>
            <person name="Choi J.H."/>
            <person name="Detter J.C."/>
            <person name="Dong Q."/>
            <person name="Dusheyko S."/>
            <person name="Eads B.D."/>
            <person name="Frohlich T."/>
            <person name="Geiler-Samerotte K.A."/>
            <person name="Gerlach D."/>
            <person name="Hatcher P."/>
            <person name="Jogdeo S."/>
            <person name="Krijgsveld J."/>
            <person name="Kriventseva E.V."/>
            <person name="Kultz D."/>
            <person name="Laforsch C."/>
            <person name="Lindquist E."/>
            <person name="Lopez J."/>
            <person name="Manak J.R."/>
            <person name="Muller J."/>
            <person name="Pangilinan J."/>
            <person name="Patwardhan R.P."/>
            <person name="Pitluck S."/>
            <person name="Pritham E.J."/>
            <person name="Rechtsteiner A."/>
            <person name="Rho M."/>
            <person name="Rogozin I.B."/>
            <person name="Sakarya O."/>
            <person name="Salamov A."/>
            <person name="Schaack S."/>
            <person name="Shapiro H."/>
            <person name="Shiga Y."/>
            <person name="Skalitzky C."/>
            <person name="Smith Z."/>
            <person name="Souvorov A."/>
            <person name="Sung W."/>
            <person name="Tang Z."/>
            <person name="Tsuchiya D."/>
            <person name="Tu H."/>
            <person name="Vos H."/>
            <person name="Wang M."/>
            <person name="Wolf Y.I."/>
            <person name="Yamagata H."/>
            <person name="Yamada T."/>
            <person name="Ye Y."/>
            <person name="Shaw J.R."/>
            <person name="Andrews J."/>
            <person name="Crease T.J."/>
            <person name="Tang H."/>
            <person name="Lucas S.M."/>
            <person name="Robertson H.M."/>
            <person name="Bork P."/>
            <person name="Koonin E.V."/>
            <person name="Zdobnov E.M."/>
            <person name="Grigoriev I.V."/>
            <person name="Lynch M."/>
            <person name="Boore J.L."/>
        </authorList>
    </citation>
    <scope>NUCLEOTIDE SEQUENCE [LARGE SCALE GENOMIC DNA]</scope>
</reference>